<dbReference type="AlphaFoldDB" id="A0A222WHZ7"/>
<accession>A0A222WHZ7</accession>
<dbReference type="KEGG" id="pkb:B4V02_01500"/>
<dbReference type="OrthoDB" id="2657477at2"/>
<feature type="transmembrane region" description="Helical" evidence="1">
    <location>
        <begin position="41"/>
        <end position="57"/>
    </location>
</feature>
<sequence>MEKRKWYLKPIVIILMIIIAPPIGYLNVFFNRKKFEPSERLGYLAIATVFAALWLTKFLPNSWRIPAIIVVALIGMFIFRKK</sequence>
<keyword evidence="1" id="KW-0812">Transmembrane</keyword>
<keyword evidence="3" id="KW-1185">Reference proteome</keyword>
<feature type="transmembrane region" description="Helical" evidence="1">
    <location>
        <begin position="6"/>
        <end position="29"/>
    </location>
</feature>
<protein>
    <submittedName>
        <fullName evidence="2">Uncharacterized protein</fullName>
    </submittedName>
</protein>
<keyword evidence="1" id="KW-1133">Transmembrane helix</keyword>
<name>A0A222WHZ7_9BACL</name>
<evidence type="ECO:0000256" key="1">
    <source>
        <dbReference type="SAM" id="Phobius"/>
    </source>
</evidence>
<dbReference type="EMBL" id="CP020028">
    <property type="protein sequence ID" value="ASR45473.1"/>
    <property type="molecule type" value="Genomic_DNA"/>
</dbReference>
<proteinExistence type="predicted"/>
<evidence type="ECO:0000313" key="3">
    <source>
        <dbReference type="Proteomes" id="UP000214666"/>
    </source>
</evidence>
<reference evidence="2 3" key="1">
    <citation type="submission" date="2017-03" db="EMBL/GenBank/DDBJ databases">
        <title>Complete genome sequence of Paenibacillus Kribbensis producing bioflocculants.</title>
        <authorList>
            <person name="Lee H.-G."/>
            <person name="Oh H.-M."/>
        </authorList>
    </citation>
    <scope>NUCLEOTIDE SEQUENCE [LARGE SCALE GENOMIC DNA]</scope>
    <source>
        <strain evidence="2 3">AM49</strain>
    </source>
</reference>
<gene>
    <name evidence="2" type="ORF">B4V02_01500</name>
</gene>
<evidence type="ECO:0000313" key="2">
    <source>
        <dbReference type="EMBL" id="ASR45473.1"/>
    </source>
</evidence>
<keyword evidence="1" id="KW-0472">Membrane</keyword>
<feature type="transmembrane region" description="Helical" evidence="1">
    <location>
        <begin position="63"/>
        <end position="79"/>
    </location>
</feature>
<dbReference type="Proteomes" id="UP000214666">
    <property type="component" value="Chromosome"/>
</dbReference>
<organism evidence="2 3">
    <name type="scientific">Paenibacillus kribbensis</name>
    <dbReference type="NCBI Taxonomy" id="172713"/>
    <lineage>
        <taxon>Bacteria</taxon>
        <taxon>Bacillati</taxon>
        <taxon>Bacillota</taxon>
        <taxon>Bacilli</taxon>
        <taxon>Bacillales</taxon>
        <taxon>Paenibacillaceae</taxon>
        <taxon>Paenibacillus</taxon>
    </lineage>
</organism>